<dbReference type="EMBL" id="JAHRIP010018318">
    <property type="protein sequence ID" value="MEQ2286189.1"/>
    <property type="molecule type" value="Genomic_DNA"/>
</dbReference>
<sequence length="111" mass="12740">MAVRRLEEEKRILVREMDHHWKSLLAYEDILKKLSYLSSSGSFKSSSCPLNDEGLKGLQSVILRQREQVKQVKLQARERYLHALSGAENINFDSASDDEFYSDSECSDDGL</sequence>
<keyword evidence="2" id="KW-1185">Reference proteome</keyword>
<comment type="caution">
    <text evidence="1">The sequence shown here is derived from an EMBL/GenBank/DDBJ whole genome shotgun (WGS) entry which is preliminary data.</text>
</comment>
<reference evidence="1 2" key="1">
    <citation type="submission" date="2021-06" db="EMBL/GenBank/DDBJ databases">
        <authorList>
            <person name="Palmer J.M."/>
        </authorList>
    </citation>
    <scope>NUCLEOTIDE SEQUENCE [LARGE SCALE GENOMIC DNA]</scope>
    <source>
        <strain evidence="1 2">AS_MEX2019</strain>
        <tissue evidence="1">Muscle</tissue>
    </source>
</reference>
<organism evidence="1 2">
    <name type="scientific">Ameca splendens</name>
    <dbReference type="NCBI Taxonomy" id="208324"/>
    <lineage>
        <taxon>Eukaryota</taxon>
        <taxon>Metazoa</taxon>
        <taxon>Chordata</taxon>
        <taxon>Craniata</taxon>
        <taxon>Vertebrata</taxon>
        <taxon>Euteleostomi</taxon>
        <taxon>Actinopterygii</taxon>
        <taxon>Neopterygii</taxon>
        <taxon>Teleostei</taxon>
        <taxon>Neoteleostei</taxon>
        <taxon>Acanthomorphata</taxon>
        <taxon>Ovalentaria</taxon>
        <taxon>Atherinomorphae</taxon>
        <taxon>Cyprinodontiformes</taxon>
        <taxon>Goodeidae</taxon>
        <taxon>Ameca</taxon>
    </lineage>
</organism>
<name>A0ABV0XXP9_9TELE</name>
<evidence type="ECO:0000313" key="1">
    <source>
        <dbReference type="EMBL" id="MEQ2286189.1"/>
    </source>
</evidence>
<protein>
    <submittedName>
        <fullName evidence="1">Uncharacterized protein</fullName>
    </submittedName>
</protein>
<dbReference type="Proteomes" id="UP001469553">
    <property type="component" value="Unassembled WGS sequence"/>
</dbReference>
<evidence type="ECO:0000313" key="2">
    <source>
        <dbReference type="Proteomes" id="UP001469553"/>
    </source>
</evidence>
<gene>
    <name evidence="1" type="ORF">AMECASPLE_039731</name>
</gene>
<proteinExistence type="predicted"/>
<accession>A0ABV0XXP9</accession>